<dbReference type="AlphaFoldDB" id="A0A1H7ZF40"/>
<protein>
    <submittedName>
        <fullName evidence="1">SapC protein</fullName>
    </submittedName>
</protein>
<dbReference type="EMBL" id="FOBS01000023">
    <property type="protein sequence ID" value="SEM56936.1"/>
    <property type="molecule type" value="Genomic_DNA"/>
</dbReference>
<evidence type="ECO:0000313" key="2">
    <source>
        <dbReference type="Proteomes" id="UP000198744"/>
    </source>
</evidence>
<sequence length="240" mass="27291">MYKNPVMLSSESHRSLKVAPVSDLSFTRSLNSCPILGPEYFIASRFYPIVFTRSGKMLLSMVILGLKGNLFVDDAGHWEQGAYLPACFRRYPFLTDESRAEAPVYIDAAFDGFDAAEGQRLFSDEGDKTPFLEEFMKFLQEYHLQSIATDQFLARLEELKLFRDVEAKMKLPGSGPEWTLKGLLMVDEKALYDLPDDQLAAMARNGYLARIYAHLHSLTNMNEILRREQEAAKAPQGMRN</sequence>
<dbReference type="RefSeq" id="WP_093884194.1">
    <property type="nucleotide sequence ID" value="NZ_FOBS01000023.1"/>
</dbReference>
<dbReference type="OrthoDB" id="9806524at2"/>
<proteinExistence type="predicted"/>
<dbReference type="Pfam" id="PF07277">
    <property type="entry name" value="SapC"/>
    <property type="match status" value="1"/>
</dbReference>
<accession>A0A1H7ZF40</accession>
<organism evidence="1 2">
    <name type="scientific">Syntrophus gentianae</name>
    <dbReference type="NCBI Taxonomy" id="43775"/>
    <lineage>
        <taxon>Bacteria</taxon>
        <taxon>Pseudomonadati</taxon>
        <taxon>Thermodesulfobacteriota</taxon>
        <taxon>Syntrophia</taxon>
        <taxon>Syntrophales</taxon>
        <taxon>Syntrophaceae</taxon>
        <taxon>Syntrophus</taxon>
    </lineage>
</organism>
<name>A0A1H7ZF40_9BACT</name>
<evidence type="ECO:0000313" key="1">
    <source>
        <dbReference type="EMBL" id="SEM56936.1"/>
    </source>
</evidence>
<reference evidence="1 2" key="1">
    <citation type="submission" date="2016-10" db="EMBL/GenBank/DDBJ databases">
        <authorList>
            <person name="de Groot N.N."/>
        </authorList>
    </citation>
    <scope>NUCLEOTIDE SEQUENCE [LARGE SCALE GENOMIC DNA]</scope>
    <source>
        <strain evidence="1 2">DSM 8423</strain>
    </source>
</reference>
<dbReference type="STRING" id="43775.SAMN04489760_1233"/>
<keyword evidence="2" id="KW-1185">Reference proteome</keyword>
<gene>
    <name evidence="1" type="ORF">SAMN04489760_1233</name>
</gene>
<dbReference type="Proteomes" id="UP000198744">
    <property type="component" value="Unassembled WGS sequence"/>
</dbReference>
<dbReference type="InterPro" id="IPR010836">
    <property type="entry name" value="SapC"/>
</dbReference>